<dbReference type="Proteomes" id="UP000177725">
    <property type="component" value="Unassembled WGS sequence"/>
</dbReference>
<dbReference type="AlphaFoldDB" id="A0A1G2F5S9"/>
<comment type="caution">
    <text evidence="1">The sequence shown here is derived from an EMBL/GenBank/DDBJ whole genome shotgun (WGS) entry which is preliminary data.</text>
</comment>
<organism evidence="1 2">
    <name type="scientific">Candidatus Portnoybacteria bacterium RBG_13_41_18</name>
    <dbReference type="NCBI Taxonomy" id="1801991"/>
    <lineage>
        <taxon>Bacteria</taxon>
        <taxon>Candidatus Portnoyibacteriota</taxon>
    </lineage>
</organism>
<evidence type="ECO:0000313" key="1">
    <source>
        <dbReference type="EMBL" id="OGZ33435.1"/>
    </source>
</evidence>
<protein>
    <recommendedName>
        <fullName evidence="3">Polymerase nucleotidyl transferase domain-containing protein</fullName>
    </recommendedName>
</protein>
<evidence type="ECO:0008006" key="3">
    <source>
        <dbReference type="Google" id="ProtNLM"/>
    </source>
</evidence>
<accession>A0A1G2F5S9</accession>
<reference evidence="1 2" key="1">
    <citation type="journal article" date="2016" name="Nat. Commun.">
        <title>Thousands of microbial genomes shed light on interconnected biogeochemical processes in an aquifer system.</title>
        <authorList>
            <person name="Anantharaman K."/>
            <person name="Brown C.T."/>
            <person name="Hug L.A."/>
            <person name="Sharon I."/>
            <person name="Castelle C.J."/>
            <person name="Probst A.J."/>
            <person name="Thomas B.C."/>
            <person name="Singh A."/>
            <person name="Wilkins M.J."/>
            <person name="Karaoz U."/>
            <person name="Brodie E.L."/>
            <person name="Williams K.H."/>
            <person name="Hubbard S.S."/>
            <person name="Banfield J.F."/>
        </authorList>
    </citation>
    <scope>NUCLEOTIDE SEQUENCE [LARGE SCALE GENOMIC DNA]</scope>
</reference>
<dbReference type="EMBL" id="MHMV01000045">
    <property type="protein sequence ID" value="OGZ33435.1"/>
    <property type="molecule type" value="Genomic_DNA"/>
</dbReference>
<proteinExistence type="predicted"/>
<evidence type="ECO:0000313" key="2">
    <source>
        <dbReference type="Proteomes" id="UP000177725"/>
    </source>
</evidence>
<dbReference type="InterPro" id="IPR043519">
    <property type="entry name" value="NT_sf"/>
</dbReference>
<dbReference type="SUPFAM" id="SSF81301">
    <property type="entry name" value="Nucleotidyltransferase"/>
    <property type="match status" value="1"/>
</dbReference>
<name>A0A1G2F5S9_9BACT</name>
<gene>
    <name evidence="1" type="ORF">A2174_01225</name>
</gene>
<sequence length="332" mass="39274">MTQPLTKERGIEEFGFLTMSGAENSILQTIIYYESLGRYPLTAVEIYQYLQKDGLDDKKPSFSQIFSLLKFSPFLLRYVSQQNGFFFRKEFRQLVQQRISRQKIAIFRWKKIRKIVAYLFLAPYLDGLFVSGSLTIDNVKWSSDLDLLVITKKKRIWTARSFLMFLLQIIGQRRHDNVVKGKICLNHYVAQNHLKIQLQNLSNAQLYCQLVPLTNYPQYQNFLAQNSWISNFLFSSSSLKRHHWQRVDEKKWLYRMEKAIAGSIEFLLNNLIGDWLEKSLAAWQGNRIQQKNWPRQLGTDELYLSDETLIFHNPICKNREVMQAYNDKINCL</sequence>